<evidence type="ECO:0000313" key="7">
    <source>
        <dbReference type="Proteomes" id="UP000018126"/>
    </source>
</evidence>
<dbReference type="EMBL" id="AYSH01000010">
    <property type="protein sequence ID" value="EST90110.1"/>
    <property type="molecule type" value="Genomic_DNA"/>
</dbReference>
<dbReference type="CDD" id="cd12797">
    <property type="entry name" value="M23_peptidase"/>
    <property type="match status" value="1"/>
</dbReference>
<feature type="chain" id="PRO_5004750222" description="Mannosyl-glycoprotein endo-beta-N-acetylglucosamidase-like domain-containing protein" evidence="4">
    <location>
        <begin position="31"/>
        <end position="505"/>
    </location>
</feature>
<dbReference type="Pfam" id="PF01551">
    <property type="entry name" value="Peptidase_M23"/>
    <property type="match status" value="1"/>
</dbReference>
<evidence type="ECO:0000256" key="1">
    <source>
        <dbReference type="ARBA" id="ARBA00010266"/>
    </source>
</evidence>
<evidence type="ECO:0000256" key="2">
    <source>
        <dbReference type="ARBA" id="ARBA00022801"/>
    </source>
</evidence>
<feature type="compositionally biased region" description="Low complexity" evidence="3">
    <location>
        <begin position="144"/>
        <end position="162"/>
    </location>
</feature>
<dbReference type="eggNOG" id="COG1705">
    <property type="taxonomic scope" value="Bacteria"/>
</dbReference>
<accession>V6Q633</accession>
<comment type="similarity">
    <text evidence="1">Belongs to the glycosyl hydrolase 73 family.</text>
</comment>
<protein>
    <recommendedName>
        <fullName evidence="5">Mannosyl-glycoprotein endo-beta-N-acetylglucosamidase-like domain-containing protein</fullName>
    </recommendedName>
</protein>
<evidence type="ECO:0000259" key="5">
    <source>
        <dbReference type="SMART" id="SM00047"/>
    </source>
</evidence>
<keyword evidence="4" id="KW-0732">Signal</keyword>
<reference evidence="6 7" key="1">
    <citation type="journal article" date="2013" name="Genome Announc.">
        <title>High-Quality Draft Genome Sequence of Vagococcus lutrae Strain LBD1, Isolated from the Largemouth Bass Micropterus salmoides.</title>
        <authorList>
            <person name="Lebreton F."/>
            <person name="Valentino M.D."/>
            <person name="Duncan L.B."/>
            <person name="Zeng Q."/>
            <person name="Manson McGuire A."/>
            <person name="Earl A.M."/>
            <person name="Gilmore M.S."/>
        </authorList>
    </citation>
    <scope>NUCLEOTIDE SEQUENCE [LARGE SCALE GENOMIC DNA]</scope>
    <source>
        <strain evidence="6 7">LBD1</strain>
    </source>
</reference>
<feature type="compositionally biased region" description="Basic and acidic residues" evidence="3">
    <location>
        <begin position="86"/>
        <end position="143"/>
    </location>
</feature>
<dbReference type="InterPro" id="IPR011055">
    <property type="entry name" value="Dup_hybrid_motif"/>
</dbReference>
<organism evidence="6 7">
    <name type="scientific">Vagococcus lutrae LBD1</name>
    <dbReference type="NCBI Taxonomy" id="1408226"/>
    <lineage>
        <taxon>Bacteria</taxon>
        <taxon>Bacillati</taxon>
        <taxon>Bacillota</taxon>
        <taxon>Bacilli</taxon>
        <taxon>Lactobacillales</taxon>
        <taxon>Enterococcaceae</taxon>
        <taxon>Vagococcus</taxon>
    </lineage>
</organism>
<dbReference type="SMART" id="SM00047">
    <property type="entry name" value="LYZ2"/>
    <property type="match status" value="1"/>
</dbReference>
<dbReference type="Gene3D" id="1.10.530.10">
    <property type="match status" value="1"/>
</dbReference>
<keyword evidence="7" id="KW-1185">Reference proteome</keyword>
<dbReference type="InterPro" id="IPR051056">
    <property type="entry name" value="Glycosyl_Hydrolase_73"/>
</dbReference>
<dbReference type="eggNOG" id="COG0739">
    <property type="taxonomic scope" value="Bacteria"/>
</dbReference>
<sequence length="505" mass="55884">MNYNFKRKLSMLFLSTTLLSANVSPIIVLANEKDEAAHPTTEAAQVTEETSAESTETEASGEVTEVPVEPTVPVEPVQPEEQPSQPEEKPEAPEETPETKPEEKPEEKPEQPSKPEEKPEEKPEQPSKPEEKPEKPSKPEEKPSVPSQPTAPSQPQAPARPQVTPVAPAYPQGNQVVTPLPGLSQDLLVEEGSVKVTPNRDTHEFLKEITLPSYQLAKEYELFTSVMLAQAILESASGNSDLAAPGNFNLFGIKGTHEGKGVSFLTHEDDGRGNLYTITSVFRKYENYHDSLEDYAKLLKTDFYKGAWRTKDNTYEDVTAFLTGRYATDTSYAKKLNGLIEAYELDRFDDMDLTDKEVLKIVEDIEIDDKDWGYPLEEKATTVSGYEWRLDPFNGHADFHTGLDLPMPTGTRVLAARNGIVIQAADMGDSYGNSVIIQHPTGLLTRYAHMDKLSVKKGDTVSRGQMIGTVGSTGRSTGSHLHFELLNGKEGLYKGHMNPNLIIEK</sequence>
<dbReference type="Proteomes" id="UP000018126">
    <property type="component" value="Unassembled WGS sequence"/>
</dbReference>
<dbReference type="GO" id="GO:0004040">
    <property type="term" value="F:amidase activity"/>
    <property type="evidence" value="ECO:0007669"/>
    <property type="project" value="InterPro"/>
</dbReference>
<proteinExistence type="inferred from homology"/>
<comment type="caution">
    <text evidence="6">The sequence shown here is derived from an EMBL/GenBank/DDBJ whole genome shotgun (WGS) entry which is preliminary data.</text>
</comment>
<dbReference type="RefSeq" id="WP_023606008.1">
    <property type="nucleotide sequence ID" value="NZ_AYSH01000010.1"/>
</dbReference>
<name>V6Q633_9ENTE</name>
<evidence type="ECO:0000256" key="3">
    <source>
        <dbReference type="SAM" id="MobiDB-lite"/>
    </source>
</evidence>
<dbReference type="InterPro" id="IPR016047">
    <property type="entry name" value="M23ase_b-sheet_dom"/>
</dbReference>
<feature type="compositionally biased region" description="Low complexity" evidence="3">
    <location>
        <begin position="40"/>
        <end position="85"/>
    </location>
</feature>
<dbReference type="STRING" id="1408226.T233_00675"/>
<feature type="signal peptide" evidence="4">
    <location>
        <begin position="1"/>
        <end position="30"/>
    </location>
</feature>
<dbReference type="Gene3D" id="2.70.70.10">
    <property type="entry name" value="Glucose Permease (Domain IIA)"/>
    <property type="match status" value="1"/>
</dbReference>
<dbReference type="PANTHER" id="PTHR33308:SF9">
    <property type="entry name" value="PEPTIDOGLYCAN HYDROLASE FLGJ"/>
    <property type="match status" value="1"/>
</dbReference>
<evidence type="ECO:0000313" key="6">
    <source>
        <dbReference type="EMBL" id="EST90110.1"/>
    </source>
</evidence>
<dbReference type="Pfam" id="PF01832">
    <property type="entry name" value="Glucosaminidase"/>
    <property type="match status" value="1"/>
</dbReference>
<feature type="domain" description="Mannosyl-glycoprotein endo-beta-N-acetylglucosamidase-like" evidence="5">
    <location>
        <begin position="195"/>
        <end position="349"/>
    </location>
</feature>
<dbReference type="AlphaFoldDB" id="V6Q633"/>
<gene>
    <name evidence="6" type="ORF">T233_00675</name>
</gene>
<dbReference type="PANTHER" id="PTHR33308">
    <property type="entry name" value="PEPTIDOGLYCAN HYDROLASE FLGJ"/>
    <property type="match status" value="1"/>
</dbReference>
<dbReference type="Gene3D" id="4.10.80.30">
    <property type="entry name" value="DNA polymerase, domain 6"/>
    <property type="match status" value="1"/>
</dbReference>
<dbReference type="PATRIC" id="fig|1408226.3.peg.649"/>
<evidence type="ECO:0000256" key="4">
    <source>
        <dbReference type="SAM" id="SignalP"/>
    </source>
</evidence>
<dbReference type="PRINTS" id="PR01002">
    <property type="entry name" value="FLGFLGJ"/>
</dbReference>
<feature type="region of interest" description="Disordered" evidence="3">
    <location>
        <begin position="34"/>
        <end position="178"/>
    </location>
</feature>
<dbReference type="InterPro" id="IPR002901">
    <property type="entry name" value="MGlyc_endo_b_GlcNAc-like_dom"/>
</dbReference>
<keyword evidence="2" id="KW-0378">Hydrolase</keyword>
<dbReference type="SUPFAM" id="SSF51261">
    <property type="entry name" value="Duplicated hybrid motif"/>
    <property type="match status" value="1"/>
</dbReference>